<dbReference type="RefSeq" id="WP_352984782.1">
    <property type="nucleotide sequence ID" value="NZ_JBEQNA010000010.1"/>
</dbReference>
<comment type="caution">
    <text evidence="7">The sequence shown here is derived from an EMBL/GenBank/DDBJ whole genome shotgun (WGS) entry which is preliminary data.</text>
</comment>
<dbReference type="EMBL" id="JBEQNB010000010">
    <property type="protein sequence ID" value="MES0835846.1"/>
    <property type="molecule type" value="Genomic_DNA"/>
</dbReference>
<feature type="compositionally biased region" description="Low complexity" evidence="6">
    <location>
        <begin position="1"/>
        <end position="24"/>
    </location>
</feature>
<evidence type="ECO:0000256" key="4">
    <source>
        <dbReference type="ARBA" id="ARBA00022691"/>
    </source>
</evidence>
<dbReference type="Pfam" id="PF02353">
    <property type="entry name" value="CMAS"/>
    <property type="match status" value="1"/>
</dbReference>
<sequence>MTTDTTTATTDPVGTTAATAPAPGAAGGPGAGTSAPRGAAHFLAPLVAGLFNGVMPVRLRAWDGSEAGPADAPRVVLRDRDAVRHVLARPGELGLARAYVTGSLDVEGDLTDGLRRAWASVARHGTSLPGPVEAARAARALVALGVVGPPPPAPSAEAALRGRRHSRARDAAAIAHHYDAGNDLYELLLDESMAYSCAYWTSDDPGYTLADAQRDKLALVCSELGLSEGDRLLDVGCGWGSLALYAARHHGAAVTAVTLSARQRDHVADRARAEGLDGLVEVRLQHYGDVDDTGFDAVASIEMGEHVGRDGYASFARALRARLRPGGRLLLQQMSRRGRHPGGGPFIERYIAPDMHMRPVGETVGLLEDAGLEVRGVRAMREHYVRTARAWSAELERRHGELVDLVGAESARVWRLYLAGGALAFEEGRMGVDQVLAVRPGRTPSPSGHARAQGACRPAGSGGTAGAGEPCGGAR</sequence>
<keyword evidence="5" id="KW-0443">Lipid metabolism</keyword>
<feature type="compositionally biased region" description="Gly residues" evidence="6">
    <location>
        <begin position="460"/>
        <end position="475"/>
    </location>
</feature>
<feature type="region of interest" description="Disordered" evidence="6">
    <location>
        <begin position="442"/>
        <end position="475"/>
    </location>
</feature>
<evidence type="ECO:0000256" key="5">
    <source>
        <dbReference type="ARBA" id="ARBA00023098"/>
    </source>
</evidence>
<dbReference type="InterPro" id="IPR003333">
    <property type="entry name" value="CMAS"/>
</dbReference>
<dbReference type="GO" id="GO:0032259">
    <property type="term" value="P:methylation"/>
    <property type="evidence" value="ECO:0007669"/>
    <property type="project" value="UniProtKB-KW"/>
</dbReference>
<proteinExistence type="inferred from homology"/>
<dbReference type="CDD" id="cd02440">
    <property type="entry name" value="AdoMet_MTases"/>
    <property type="match status" value="1"/>
</dbReference>
<evidence type="ECO:0000256" key="6">
    <source>
        <dbReference type="SAM" id="MobiDB-lite"/>
    </source>
</evidence>
<dbReference type="GO" id="GO:0008168">
    <property type="term" value="F:methyltransferase activity"/>
    <property type="evidence" value="ECO:0007669"/>
    <property type="project" value="UniProtKB-KW"/>
</dbReference>
<keyword evidence="2 7" id="KW-0489">Methyltransferase</keyword>
<feature type="region of interest" description="Disordered" evidence="6">
    <location>
        <begin position="1"/>
        <end position="35"/>
    </location>
</feature>
<dbReference type="InterPro" id="IPR029063">
    <property type="entry name" value="SAM-dependent_MTases_sf"/>
</dbReference>
<dbReference type="PANTHER" id="PTHR43667">
    <property type="entry name" value="CYCLOPROPANE-FATTY-ACYL-PHOSPHOLIPID SYNTHASE"/>
    <property type="match status" value="1"/>
</dbReference>
<evidence type="ECO:0000256" key="3">
    <source>
        <dbReference type="ARBA" id="ARBA00022679"/>
    </source>
</evidence>
<reference evidence="7 8" key="1">
    <citation type="submission" date="2024-06" db="EMBL/GenBank/DDBJ databases">
        <authorList>
            <person name="Bataeva Y.V."/>
            <person name="Grigorian L.N."/>
            <person name="Solomentsev V.I."/>
        </authorList>
    </citation>
    <scope>NUCLEOTIDE SEQUENCE [LARGE SCALE GENOMIC DNA]</scope>
    <source>
        <strain evidence="8">SCPM-O-B-12605 (RCAM04882)</strain>
    </source>
</reference>
<gene>
    <name evidence="7" type="ORF">ABUK86_18870</name>
</gene>
<evidence type="ECO:0000256" key="1">
    <source>
        <dbReference type="ARBA" id="ARBA00010815"/>
    </source>
</evidence>
<protein>
    <submittedName>
        <fullName evidence="7">Cyclopropane-fatty-acyl-phospholipid synthase family protein</fullName>
        <ecNumber evidence="7">2.1.1.-</ecNumber>
    </submittedName>
</protein>
<dbReference type="Proteomes" id="UP001432401">
    <property type="component" value="Unassembled WGS sequence"/>
</dbReference>
<name>A0ABV1ZYU7_9ACTN</name>
<dbReference type="Gene3D" id="3.40.50.150">
    <property type="entry name" value="Vaccinia Virus protein VP39"/>
    <property type="match status" value="1"/>
</dbReference>
<dbReference type="PANTHER" id="PTHR43667:SF1">
    <property type="entry name" value="CYCLOPROPANE-FATTY-ACYL-PHOSPHOLIPID SYNTHASE"/>
    <property type="match status" value="1"/>
</dbReference>
<dbReference type="InterPro" id="IPR050723">
    <property type="entry name" value="CFA/CMAS"/>
</dbReference>
<evidence type="ECO:0000313" key="8">
    <source>
        <dbReference type="Proteomes" id="UP001432401"/>
    </source>
</evidence>
<accession>A0ABV1ZYU7</accession>
<comment type="similarity">
    <text evidence="1">Belongs to the CFA/CMAS family.</text>
</comment>
<keyword evidence="3 7" id="KW-0808">Transferase</keyword>
<dbReference type="SUPFAM" id="SSF53335">
    <property type="entry name" value="S-adenosyl-L-methionine-dependent methyltransferases"/>
    <property type="match status" value="1"/>
</dbReference>
<keyword evidence="8" id="KW-1185">Reference proteome</keyword>
<evidence type="ECO:0000313" key="7">
    <source>
        <dbReference type="EMBL" id="MES0835846.1"/>
    </source>
</evidence>
<dbReference type="EC" id="2.1.1.-" evidence="7"/>
<evidence type="ECO:0000256" key="2">
    <source>
        <dbReference type="ARBA" id="ARBA00022603"/>
    </source>
</evidence>
<dbReference type="PIRSF" id="PIRSF003085">
    <property type="entry name" value="CMAS"/>
    <property type="match status" value="1"/>
</dbReference>
<keyword evidence="4" id="KW-0949">S-adenosyl-L-methionine</keyword>
<organism evidence="7 8">
    <name type="scientific">Nocardiopsis tropica</name>
    <dbReference type="NCBI Taxonomy" id="109330"/>
    <lineage>
        <taxon>Bacteria</taxon>
        <taxon>Bacillati</taxon>
        <taxon>Actinomycetota</taxon>
        <taxon>Actinomycetes</taxon>
        <taxon>Streptosporangiales</taxon>
        <taxon>Nocardiopsidaceae</taxon>
        <taxon>Nocardiopsis</taxon>
    </lineage>
</organism>